<accession>A0A2C6L894</accession>
<organism evidence="5 6">
    <name type="scientific">Cystoisospora suis</name>
    <dbReference type="NCBI Taxonomy" id="483139"/>
    <lineage>
        <taxon>Eukaryota</taxon>
        <taxon>Sar</taxon>
        <taxon>Alveolata</taxon>
        <taxon>Apicomplexa</taxon>
        <taxon>Conoidasida</taxon>
        <taxon>Coccidia</taxon>
        <taxon>Eucoccidiorida</taxon>
        <taxon>Eimeriorina</taxon>
        <taxon>Sarcocystidae</taxon>
        <taxon>Cystoisospora</taxon>
    </lineage>
</organism>
<feature type="compositionally biased region" description="Basic and acidic residues" evidence="4">
    <location>
        <begin position="793"/>
        <end position="802"/>
    </location>
</feature>
<sequence length="2658" mass="286207">MVPTDVDLVGETGAQRLPSLCPSPRAFPSVSASSSRCNRGRRAESSSASVGASPFTRRKTSSSQLGGGSVFSRVLSLFRFPSVPTPPNGKFTSAAVDSLSGDSRRSDSSSRGAFFIGGRRCRFDGLFDREDRRDEGTGELLSAEGRPVGGSLGGSCHREIEDREREEECRDDRQHLQRCSERADGEGRLPSVCSSLSSPGNCTEGENRPHSNRRDEVDDHRIRSSSVRGEEEKEEEEEEEQGQREVCGERARQQEIVRGVVRSSRLGRLFSSPSAFVHRLRGNLVERPKGDDDGEGQDDGNLVLVDTSSSTWSGTSVSTPQNHPRGATANDNENTARVQRGHHQSSQSSVCDSNHPSRWISSEEASSSLDSSRYREDSSSSFPVVSERQLLPPSSATTSVHVEPSPEGLRSIAAFEFSLRGPGEPAGEPGRMDRRRESAEVSFLSGSMNHLHHHHHSEQQEALVQREQGRGRRTPTGSSDLSSLSIRDGAPHHQEGNCRQYAFPSVSPQIPSSSSFFSGGNASLSRRHNEPSPSRQASLTFPSRVGGCEAHHSSTFFPRRIETTEGHPATLRQVNSDLASMYPSVMSREEFFLPSSFSEREDEAGINTTSRLSASSTSPPPVLVFSGVDDDALLVEDAFQVRDIERRRGGGEQRSSSCFSEARRHPLHRSLDVRENGSVPPLRSRSPSTSLPDSSSPSPLSSVFQAVITIDDPSGSSGSGREVLERPGVIFTDTTRHPHRRPSSVLPTPDETADQANSNIGVAPWLDTPSLSQTDAVSRNHHHHHPSSSSISSRRENNDNSSRRSSSSSFPLPAFPFYGSGRSQGRMTEPRLVASGATAEPGSSLQGCSSSSDSSDPTFSPQSVRGGEGEHIIQTESMAGELRRFSVTSLSAGRLSVISANDVYRDRAEETRERQMEGESDQGREENRGRTARSARSLQTGNRVEGEEIETEGERENQRRQGDTTLGGQGFYCLIRRRASLAGSDSSTARVVAAHQTDERPSLSGGNREANMPSTTSSGDNSMYSVNRVVRVSVDANEDLQMYSDGTTLGYHREAQGIVSSQRGEGSSVFEDRRLSSSVRGSHSPDAHEADPEVASFSYLQGENARGSVRQGQNDTIPREGDGGSVDSSVESGGVGRGPHSSVRRRRRRSISFFVLREDGVANTSIRERDTSPYLPPPSQHVQGGEQQHQSEERRTARHPSERRRQTRLFDSFFLTEEELHRSGLPPDDLPARVERTTGAAEGGRFDAGEEVRESPASVSVEGVGEQEEIVVSLIRPDGGGLSRDPTEESPLVMEDPVGVRIPVSLVLPSDLSTPSEESDEPFITGRIPADHPPRLLFSPVVSPPPHPLFSLADRRSSPLSSSRVSPEENENPSQSALPSSSSSPLGIVVDSSSVSPSLALISTQEEESAPSLLSSSSSCSIQGRDGRSATSPSLTSRVRSFLSSGGTAISREETSGFSPHTNSRYSQQTSSSYSVVLGSGEPFVSPLFASPRRPLETDNTVIMGRVPSSSPSLSMTRESHLSPLPQHTHTSLQVTFNLVSHLTHPSSSHSSSGDAGGEGQRSPYREASSSSSLPLSPPSVCPPVSSLFRQDAGDGGDPSAAVGASSSSMLGSADVLSSLLPSLSLSRGTGGENDSRGEEEEEEQEEEVSSRVSRFEECSVEVPVEGSVVLHRHRDTPASSIVLPDRSLQHDQSIFSEGGPSFSVEPPRQSPPTTAAEAFFAESSRHRYHLFSSTPSTLIQRQSTYSSAPRFMTSFEGGGEGQRQLQRTHSIPSRGHRPNMRSVSILDGALGGRGGGEGSRYYLRGASEASRRDGSRLSSIVTAEEERQVEEGIDREERPGAPEETDGVQGRGPGGEEDSLLSSDVERALFESDGSRVVGGGLLEVEQLQLAAATALVFGGRSETQGSNDNARQRLQGRRDDGESGERERENDGNEDGREATRSATGMRAKLISRRVALIWARRKESYRQECRRRMTLRWISDLGKGEGGGSFTCPVCLETFISTKRKDEKCLTKQAVNKGDQQAGTKELKSDDNRRLPKSCVAASSEGLPHPSLPSYSLSRLSSSSPVSPQVGRRGEEIPLTASPRGTFVSREGGEEEDLSSGNSRDICMEGSLFARAGREEEEDEEGNRSRFSVLPECPVGDLEEAVSSIGDGENSDYLDEVEDFLHEVEEEASLIPAEEPSSRGGPEARGLRPPHSDEIVFFTRLSSPDSFLLEGDTREEGRERRRSSSREGILLTASSSSSIFDLAADDDTSSGRDVQSSRVRGNASEDFLFCRSLNKGERRRGSRQCQKEEIGNDHEDDNDDVEVVLMTGRCSHAVCCSCASEWLKHQLVSRAVPAVCPVCRGGHFDDAVVRFLSSSLGEWLAYLELKRAHQGLLASPLSQQLLREGRARGGEGGGGEENEAEENASSSSSSSISTTSASRDLLLLLLPREHLQIQQQRQQEMLEDDVLIHGFRRCPGCGIAIQRVGSLDDVLCRCGCRFCFACGESLSSSSFWTLLQHRRSCRSNSNSHHHHHATSSNATATAAGGGGVQGSNTSVSSSLEGANSSYITSTTATILPALSAGSGMQSSSFETRGSGVFSSTSSGGSSSSPTNSSGSLSNRNTFTGVLRLSAQSSPTSSSSANSTSGGAAGGLVSLFRGSREGGGGLFFGRLL</sequence>
<feature type="compositionally biased region" description="Basic and acidic residues" evidence="4">
    <location>
        <begin position="1189"/>
        <end position="1204"/>
    </location>
</feature>
<feature type="region of interest" description="Disordered" evidence="4">
    <location>
        <begin position="1059"/>
        <end position="1091"/>
    </location>
</feature>
<protein>
    <submittedName>
        <fullName evidence="5">Uncharacterized protein</fullName>
    </submittedName>
</protein>
<feature type="compositionally biased region" description="Basic and acidic residues" evidence="4">
    <location>
        <begin position="2218"/>
        <end position="2232"/>
    </location>
</feature>
<feature type="compositionally biased region" description="Low complexity" evidence="4">
    <location>
        <begin position="1543"/>
        <end position="1553"/>
    </location>
</feature>
<feature type="region of interest" description="Disordered" evidence="4">
    <location>
        <begin position="1543"/>
        <end position="1609"/>
    </location>
</feature>
<feature type="compositionally biased region" description="Low complexity" evidence="4">
    <location>
        <begin position="503"/>
        <end position="518"/>
    </location>
</feature>
<feature type="compositionally biased region" description="Low complexity" evidence="4">
    <location>
        <begin position="2580"/>
        <end position="2604"/>
    </location>
</feature>
<feature type="compositionally biased region" description="Basic and acidic residues" evidence="4">
    <location>
        <begin position="156"/>
        <end position="187"/>
    </location>
</feature>
<feature type="region of interest" description="Disordered" evidence="4">
    <location>
        <begin position="1756"/>
        <end position="1792"/>
    </location>
</feature>
<feature type="compositionally biased region" description="Low complexity" evidence="4">
    <location>
        <begin position="2410"/>
        <end position="2420"/>
    </location>
</feature>
<dbReference type="OrthoDB" id="9977870at2759"/>
<feature type="region of interest" description="Disordered" evidence="4">
    <location>
        <begin position="2043"/>
        <end position="2109"/>
    </location>
</feature>
<keyword evidence="6" id="KW-1185">Reference proteome</keyword>
<dbReference type="Proteomes" id="UP000221165">
    <property type="component" value="Unassembled WGS sequence"/>
</dbReference>
<feature type="compositionally biased region" description="Basic and acidic residues" evidence="4">
    <location>
        <begin position="430"/>
        <end position="439"/>
    </location>
</feature>
<feature type="region of interest" description="Disordered" evidence="4">
    <location>
        <begin position="1103"/>
        <end position="1146"/>
    </location>
</feature>
<feature type="region of interest" description="Disordered" evidence="4">
    <location>
        <begin position="1693"/>
        <end position="1715"/>
    </location>
</feature>
<evidence type="ECO:0000256" key="1">
    <source>
        <dbReference type="ARBA" id="ARBA00022723"/>
    </source>
</evidence>
<feature type="region of interest" description="Disordered" evidence="4">
    <location>
        <begin position="1"/>
        <end position="67"/>
    </location>
</feature>
<dbReference type="PROSITE" id="PS00518">
    <property type="entry name" value="ZF_RING_1"/>
    <property type="match status" value="1"/>
</dbReference>
<dbReference type="RefSeq" id="XP_067925432.1">
    <property type="nucleotide sequence ID" value="XM_068062592.1"/>
</dbReference>
<keyword evidence="3" id="KW-0862">Zinc</keyword>
<feature type="region of interest" description="Disordered" evidence="4">
    <location>
        <begin position="133"/>
        <end position="541"/>
    </location>
</feature>
<feature type="region of interest" description="Disordered" evidence="4">
    <location>
        <begin position="2215"/>
        <end position="2235"/>
    </location>
</feature>
<name>A0A2C6L894_9APIC</name>
<feature type="region of interest" description="Disordered" evidence="4">
    <location>
        <begin position="1902"/>
        <end position="1946"/>
    </location>
</feature>
<dbReference type="GeneID" id="94425803"/>
<proteinExistence type="predicted"/>
<evidence type="ECO:0000256" key="2">
    <source>
        <dbReference type="ARBA" id="ARBA00022771"/>
    </source>
</evidence>
<evidence type="ECO:0000313" key="6">
    <source>
        <dbReference type="Proteomes" id="UP000221165"/>
    </source>
</evidence>
<feature type="compositionally biased region" description="Basic and acidic residues" evidence="4">
    <location>
        <begin position="952"/>
        <end position="962"/>
    </location>
</feature>
<gene>
    <name evidence="5" type="ORF">CSUI_002390</name>
</gene>
<evidence type="ECO:0000313" key="5">
    <source>
        <dbReference type="EMBL" id="PHJ23758.1"/>
    </source>
</evidence>
<feature type="region of interest" description="Disordered" evidence="4">
    <location>
        <begin position="1622"/>
        <end position="1657"/>
    </location>
</feature>
<feature type="compositionally biased region" description="Basic and acidic residues" evidence="4">
    <location>
        <begin position="1825"/>
        <end position="1842"/>
    </location>
</feature>
<feature type="compositionally biased region" description="Low complexity" evidence="4">
    <location>
        <begin position="2050"/>
        <end position="2071"/>
    </location>
</feature>
<feature type="compositionally biased region" description="Polar residues" evidence="4">
    <location>
        <begin position="192"/>
        <end position="201"/>
    </location>
</feature>
<evidence type="ECO:0000256" key="3">
    <source>
        <dbReference type="ARBA" id="ARBA00022833"/>
    </source>
</evidence>
<feature type="region of interest" description="Disordered" evidence="4">
    <location>
        <begin position="1164"/>
        <end position="1206"/>
    </location>
</feature>
<feature type="region of interest" description="Disordered" evidence="4">
    <location>
        <begin position="2393"/>
        <end position="2420"/>
    </location>
</feature>
<feature type="region of interest" description="Disordered" evidence="4">
    <location>
        <begin position="1403"/>
        <end position="1468"/>
    </location>
</feature>
<keyword evidence="1" id="KW-0479">Metal-binding</keyword>
<feature type="region of interest" description="Disordered" evidence="4">
    <location>
        <begin position="995"/>
        <end position="1022"/>
    </location>
</feature>
<feature type="region of interest" description="Disordered" evidence="4">
    <location>
        <begin position="1503"/>
        <end position="1526"/>
    </location>
</feature>
<feature type="compositionally biased region" description="Low complexity" evidence="4">
    <location>
        <begin position="1374"/>
        <end position="1385"/>
    </location>
</feature>
<feature type="compositionally biased region" description="Basic and acidic residues" evidence="4">
    <location>
        <begin position="241"/>
        <end position="255"/>
    </location>
</feature>
<feature type="compositionally biased region" description="Polar residues" evidence="4">
    <location>
        <begin position="1429"/>
        <end position="1448"/>
    </location>
</feature>
<feature type="compositionally biased region" description="Polar residues" evidence="4">
    <location>
        <begin position="1012"/>
        <end position="1022"/>
    </location>
</feature>
<feature type="compositionally biased region" description="Acidic residues" evidence="4">
    <location>
        <begin position="1638"/>
        <end position="1648"/>
    </location>
</feature>
<evidence type="ECO:0000256" key="4">
    <source>
        <dbReference type="SAM" id="MobiDB-lite"/>
    </source>
</evidence>
<feature type="compositionally biased region" description="Basic and acidic residues" evidence="4">
    <location>
        <begin position="2028"/>
        <end position="2037"/>
    </location>
</feature>
<dbReference type="SUPFAM" id="SSF57850">
    <property type="entry name" value="RING/U-box"/>
    <property type="match status" value="2"/>
</dbReference>
<dbReference type="EMBL" id="MIGC01001016">
    <property type="protein sequence ID" value="PHJ23758.1"/>
    <property type="molecule type" value="Genomic_DNA"/>
</dbReference>
<feature type="region of interest" description="Disordered" evidence="4">
    <location>
        <begin position="2175"/>
        <end position="2197"/>
    </location>
</feature>
<dbReference type="CDD" id="cd22584">
    <property type="entry name" value="Rcat_RBR_unk"/>
    <property type="match status" value="1"/>
</dbReference>
<feature type="compositionally biased region" description="Low complexity" evidence="4">
    <location>
        <begin position="678"/>
        <end position="703"/>
    </location>
</feature>
<dbReference type="Gene3D" id="1.20.120.1750">
    <property type="match status" value="1"/>
</dbReference>
<feature type="compositionally biased region" description="Polar residues" evidence="4">
    <location>
        <begin position="475"/>
        <end position="485"/>
    </location>
</feature>
<feature type="compositionally biased region" description="Low complexity" evidence="4">
    <location>
        <begin position="257"/>
        <end position="269"/>
    </location>
</feature>
<feature type="compositionally biased region" description="Basic residues" evidence="4">
    <location>
        <begin position="2510"/>
        <end position="2520"/>
    </location>
</feature>
<feature type="compositionally biased region" description="Basic and acidic residues" evidence="4">
    <location>
        <begin position="661"/>
        <end position="675"/>
    </location>
</feature>
<keyword evidence="2" id="KW-0863">Zinc-finger</keyword>
<comment type="caution">
    <text evidence="5">The sequence shown here is derived from an EMBL/GenBank/DDBJ whole genome shotgun (WGS) entry which is preliminary data.</text>
</comment>
<feature type="compositionally biased region" description="Polar residues" evidence="4">
    <location>
        <begin position="344"/>
        <end position="356"/>
    </location>
</feature>
<feature type="region of interest" description="Disordered" evidence="4">
    <location>
        <begin position="1825"/>
        <end position="1861"/>
    </location>
</feature>
<reference evidence="5 6" key="1">
    <citation type="journal article" date="2017" name="Int. J. Parasitol.">
        <title>The genome of the protozoan parasite Cystoisospora suis and a reverse vaccinology approach to identify vaccine candidates.</title>
        <authorList>
            <person name="Palmieri N."/>
            <person name="Shrestha A."/>
            <person name="Ruttkowski B."/>
            <person name="Beck T."/>
            <person name="Vogl C."/>
            <person name="Tomley F."/>
            <person name="Blake D.P."/>
            <person name="Joachim A."/>
        </authorList>
    </citation>
    <scope>NUCLEOTIDE SEQUENCE [LARGE SCALE GENOMIC DNA]</scope>
    <source>
        <strain evidence="5 6">Wien I</strain>
    </source>
</reference>
<feature type="compositionally biased region" description="Low complexity" evidence="4">
    <location>
        <begin position="357"/>
        <end position="371"/>
    </location>
</feature>
<feature type="compositionally biased region" description="Polar residues" evidence="4">
    <location>
        <begin position="531"/>
        <end position="541"/>
    </location>
</feature>
<feature type="region of interest" description="Disordered" evidence="4">
    <location>
        <begin position="2578"/>
        <end position="2607"/>
    </location>
</feature>
<feature type="compositionally biased region" description="Low complexity" evidence="4">
    <location>
        <begin position="1412"/>
        <end position="1421"/>
    </location>
</feature>
<feature type="compositionally biased region" description="Basic and acidic residues" evidence="4">
    <location>
        <begin position="906"/>
        <end position="929"/>
    </location>
</feature>
<dbReference type="GO" id="GO:0008270">
    <property type="term" value="F:zinc ion binding"/>
    <property type="evidence" value="ECO:0007669"/>
    <property type="project" value="UniProtKB-KW"/>
</dbReference>
<feature type="region of interest" description="Disordered" evidence="4">
    <location>
        <begin position="906"/>
        <end position="967"/>
    </location>
</feature>
<feature type="region of interest" description="Disordered" evidence="4">
    <location>
        <begin position="2019"/>
        <end position="2038"/>
    </location>
</feature>
<feature type="region of interest" description="Disordered" evidence="4">
    <location>
        <begin position="1348"/>
        <end position="1385"/>
    </location>
</feature>
<feature type="compositionally biased region" description="Basic and acidic residues" evidence="4">
    <location>
        <begin position="205"/>
        <end position="222"/>
    </location>
</feature>
<feature type="compositionally biased region" description="Polar residues" evidence="4">
    <location>
        <begin position="1508"/>
        <end position="1517"/>
    </location>
</feature>
<feature type="region of interest" description="Disordered" evidence="4">
    <location>
        <begin position="646"/>
        <end position="868"/>
    </location>
</feature>
<dbReference type="VEuPathDB" id="ToxoDB:CSUI_002390"/>
<feature type="compositionally biased region" description="Basic and acidic residues" evidence="4">
    <location>
        <begin position="1918"/>
        <end position="1942"/>
    </location>
</feature>
<feature type="compositionally biased region" description="Low complexity" evidence="4">
    <location>
        <begin position="842"/>
        <end position="863"/>
    </location>
</feature>
<feature type="compositionally biased region" description="Low complexity" evidence="4">
    <location>
        <begin position="307"/>
        <end position="319"/>
    </location>
</feature>
<dbReference type="InterPro" id="IPR017907">
    <property type="entry name" value="Znf_RING_CS"/>
</dbReference>
<feature type="region of interest" description="Disordered" evidence="4">
    <location>
        <begin position="2510"/>
        <end position="2543"/>
    </location>
</feature>